<organism evidence="3 4">
    <name type="scientific">Sarocladium strictum</name>
    <name type="common">Black bundle disease fungus</name>
    <name type="synonym">Acremonium strictum</name>
    <dbReference type="NCBI Taxonomy" id="5046"/>
    <lineage>
        <taxon>Eukaryota</taxon>
        <taxon>Fungi</taxon>
        <taxon>Dikarya</taxon>
        <taxon>Ascomycota</taxon>
        <taxon>Pezizomycotina</taxon>
        <taxon>Sordariomycetes</taxon>
        <taxon>Hypocreomycetidae</taxon>
        <taxon>Hypocreales</taxon>
        <taxon>Sarocladiaceae</taxon>
        <taxon>Sarocladium</taxon>
    </lineage>
</organism>
<keyword evidence="2" id="KW-0472">Membrane</keyword>
<sequence>MASAATSTYSGFPGKRRRRQEFLLPNGRKVIVTMPEDYSSLKDEYAYTEHNQVEVVLHGSDEHHRFLRETHDHHQDRHRRLTERHGREVLEEFQDVQDQLNSVKAELNRLGGDNGALSHNFSKFGYHAALRTYDDDNNNSRRQSMSEPGSDSTALSWEDPRAGNTVKLFKRPVIKQWLHRGLLWRASEHTEIMAVELFFDLLYVGIIHINGEHVAEDAGGKELLRFVITFVMSWNIWSDVTRYVSWFETDDVLTQLLVLFDIVCLLGLTTNMTYTLSDGDNNTWTPLVTFYVAARLKNAVTHAATGFGLPMIKSILFLMAFLILLPSVLWIASIYVSMPYRLALVFPALALDVYDKSIIYAMLVFSERYETTSIGKSLSKVLEFFPAINIEHRVERTNAFVSLVFGYSVVGVMFQSHSPVVIDAFLGKAIMGLIQAFLFNWIYFDIDANNIHIHAIRRSAVTAGLWTFAHLPFVMSYILATAAMSKIVLATDVANADASTLGSHYSPLAEAPVSEAIRLIYCYGLGIANLSMILISLSHEHRQPPKLRWKKHHRLANRAVIACIFFGLPWAKSLTSESLVAISMSLILEILLVELWGTSCTDDPFIGERAGVCVRYRTHCCKRELKKALKEEERKNPEKFQEMKTPQVQAEEKVEADAIALDKKDATLAPEEA</sequence>
<evidence type="ECO:0000256" key="1">
    <source>
        <dbReference type="SAM" id="MobiDB-lite"/>
    </source>
</evidence>
<dbReference type="EMBL" id="JAPDFR010000005">
    <property type="protein sequence ID" value="KAK0386559.1"/>
    <property type="molecule type" value="Genomic_DNA"/>
</dbReference>
<protein>
    <submittedName>
        <fullName evidence="3">Uncharacterized protein</fullName>
    </submittedName>
</protein>
<keyword evidence="2" id="KW-1133">Transmembrane helix</keyword>
<feature type="transmembrane region" description="Helical" evidence="2">
    <location>
        <begin position="465"/>
        <end position="484"/>
    </location>
</feature>
<dbReference type="Pfam" id="PF06772">
    <property type="entry name" value="LtrA"/>
    <property type="match status" value="1"/>
</dbReference>
<feature type="region of interest" description="Disordered" evidence="1">
    <location>
        <begin position="135"/>
        <end position="158"/>
    </location>
</feature>
<evidence type="ECO:0000256" key="2">
    <source>
        <dbReference type="SAM" id="Phobius"/>
    </source>
</evidence>
<feature type="transmembrane region" description="Helical" evidence="2">
    <location>
        <begin position="516"/>
        <end position="535"/>
    </location>
</feature>
<dbReference type="PANTHER" id="PTHR36840">
    <property type="entry name" value="BLL5714 PROTEIN"/>
    <property type="match status" value="1"/>
</dbReference>
<keyword evidence="2" id="KW-0812">Transmembrane</keyword>
<accession>A0AA39GHD9</accession>
<proteinExistence type="predicted"/>
<feature type="transmembrane region" description="Helical" evidence="2">
    <location>
        <begin position="424"/>
        <end position="444"/>
    </location>
</feature>
<dbReference type="AlphaFoldDB" id="A0AA39GHD9"/>
<feature type="transmembrane region" description="Helical" evidence="2">
    <location>
        <begin position="315"/>
        <end position="336"/>
    </location>
</feature>
<comment type="caution">
    <text evidence="3">The sequence shown here is derived from an EMBL/GenBank/DDBJ whole genome shotgun (WGS) entry which is preliminary data.</text>
</comment>
<reference evidence="3" key="1">
    <citation type="submission" date="2022-10" db="EMBL/GenBank/DDBJ databases">
        <title>Determination and structural analysis of whole genome sequence of Sarocladium strictum F4-1.</title>
        <authorList>
            <person name="Hu L."/>
            <person name="Jiang Y."/>
        </authorList>
    </citation>
    <scope>NUCLEOTIDE SEQUENCE</scope>
    <source>
        <strain evidence="3">F4-1</strain>
    </source>
</reference>
<dbReference type="Proteomes" id="UP001175261">
    <property type="component" value="Unassembled WGS sequence"/>
</dbReference>
<feature type="transmembrane region" description="Helical" evidence="2">
    <location>
        <begin position="252"/>
        <end position="274"/>
    </location>
</feature>
<keyword evidence="4" id="KW-1185">Reference proteome</keyword>
<feature type="transmembrane region" description="Helical" evidence="2">
    <location>
        <begin position="555"/>
        <end position="572"/>
    </location>
</feature>
<dbReference type="InterPro" id="IPR010640">
    <property type="entry name" value="Low_temperature_requirement_A"/>
</dbReference>
<evidence type="ECO:0000313" key="4">
    <source>
        <dbReference type="Proteomes" id="UP001175261"/>
    </source>
</evidence>
<feature type="compositionally biased region" description="Basic and acidic residues" evidence="1">
    <location>
        <begin position="630"/>
        <end position="642"/>
    </location>
</feature>
<dbReference type="PANTHER" id="PTHR36840:SF1">
    <property type="entry name" value="BLL5714 PROTEIN"/>
    <property type="match status" value="1"/>
</dbReference>
<feature type="transmembrane region" description="Helical" evidence="2">
    <location>
        <begin position="399"/>
        <end position="418"/>
    </location>
</feature>
<evidence type="ECO:0000313" key="3">
    <source>
        <dbReference type="EMBL" id="KAK0386559.1"/>
    </source>
</evidence>
<feature type="region of interest" description="Disordered" evidence="1">
    <location>
        <begin position="630"/>
        <end position="652"/>
    </location>
</feature>
<gene>
    <name evidence="3" type="ORF">NLU13_6394</name>
</gene>
<name>A0AA39GHD9_SARSR</name>
<feature type="compositionally biased region" description="Polar residues" evidence="1">
    <location>
        <begin position="140"/>
        <end position="155"/>
    </location>
</feature>